<evidence type="ECO:0008006" key="3">
    <source>
        <dbReference type="Google" id="ProtNLM"/>
    </source>
</evidence>
<dbReference type="Proteomes" id="UP000265566">
    <property type="component" value="Chromosome 7"/>
</dbReference>
<dbReference type="Gramene" id="rna44009">
    <property type="protein sequence ID" value="RHN49203.1"/>
    <property type="gene ID" value="gene44009"/>
</dbReference>
<proteinExistence type="predicted"/>
<reference evidence="2" key="1">
    <citation type="journal article" date="2018" name="Nat. Plants">
        <title>Whole-genome landscape of Medicago truncatula symbiotic genes.</title>
        <authorList>
            <person name="Pecrix Y."/>
            <person name="Staton S.E."/>
            <person name="Sallet E."/>
            <person name="Lelandais-Briere C."/>
            <person name="Moreau S."/>
            <person name="Carrere S."/>
            <person name="Blein T."/>
            <person name="Jardinaud M.F."/>
            <person name="Latrasse D."/>
            <person name="Zouine M."/>
            <person name="Zahm M."/>
            <person name="Kreplak J."/>
            <person name="Mayjonade B."/>
            <person name="Satge C."/>
            <person name="Perez M."/>
            <person name="Cauet S."/>
            <person name="Marande W."/>
            <person name="Chantry-Darmon C."/>
            <person name="Lopez-Roques C."/>
            <person name="Bouchez O."/>
            <person name="Berard A."/>
            <person name="Debelle F."/>
            <person name="Munos S."/>
            <person name="Bendahmane A."/>
            <person name="Berges H."/>
            <person name="Niebel A."/>
            <person name="Buitink J."/>
            <person name="Frugier F."/>
            <person name="Benhamed M."/>
            <person name="Crespi M."/>
            <person name="Gouzy J."/>
            <person name="Gamas P."/>
        </authorList>
    </citation>
    <scope>NUCLEOTIDE SEQUENCE [LARGE SCALE GENOMIC DNA]</scope>
    <source>
        <strain evidence="2">cv. Jemalong A17</strain>
    </source>
</reference>
<name>A0A396H903_MEDTR</name>
<comment type="caution">
    <text evidence="1">The sequence shown here is derived from an EMBL/GenBank/DDBJ whole genome shotgun (WGS) entry which is preliminary data.</text>
</comment>
<organism evidence="1 2">
    <name type="scientific">Medicago truncatula</name>
    <name type="common">Barrel medic</name>
    <name type="synonym">Medicago tribuloides</name>
    <dbReference type="NCBI Taxonomy" id="3880"/>
    <lineage>
        <taxon>Eukaryota</taxon>
        <taxon>Viridiplantae</taxon>
        <taxon>Streptophyta</taxon>
        <taxon>Embryophyta</taxon>
        <taxon>Tracheophyta</taxon>
        <taxon>Spermatophyta</taxon>
        <taxon>Magnoliopsida</taxon>
        <taxon>eudicotyledons</taxon>
        <taxon>Gunneridae</taxon>
        <taxon>Pentapetalae</taxon>
        <taxon>rosids</taxon>
        <taxon>fabids</taxon>
        <taxon>Fabales</taxon>
        <taxon>Fabaceae</taxon>
        <taxon>Papilionoideae</taxon>
        <taxon>50 kb inversion clade</taxon>
        <taxon>NPAAA clade</taxon>
        <taxon>Hologalegina</taxon>
        <taxon>IRL clade</taxon>
        <taxon>Trifolieae</taxon>
        <taxon>Medicago</taxon>
    </lineage>
</organism>
<dbReference type="EMBL" id="PSQE01000007">
    <property type="protein sequence ID" value="RHN49203.1"/>
    <property type="molecule type" value="Genomic_DNA"/>
</dbReference>
<dbReference type="AlphaFoldDB" id="A0A396H903"/>
<accession>A0A396H903</accession>
<evidence type="ECO:0000313" key="2">
    <source>
        <dbReference type="Proteomes" id="UP000265566"/>
    </source>
</evidence>
<evidence type="ECO:0000313" key="1">
    <source>
        <dbReference type="EMBL" id="RHN49203.1"/>
    </source>
</evidence>
<dbReference type="PANTHER" id="PTHR33116:SF86">
    <property type="entry name" value="REVERSE TRANSCRIPTASE DOMAIN-CONTAINING PROTEIN"/>
    <property type="match status" value="1"/>
</dbReference>
<gene>
    <name evidence="1" type="ORF">MtrunA17_Chr7g0272001</name>
</gene>
<dbReference type="PANTHER" id="PTHR33116">
    <property type="entry name" value="REVERSE TRANSCRIPTASE ZINC-BINDING DOMAIN-CONTAINING PROTEIN-RELATED-RELATED"/>
    <property type="match status" value="1"/>
</dbReference>
<sequence>MSCFLLPMSLFEDIERAVYNFWWGGTEHTRKIHWISKQNLFKHKKEGGMGFKSLRDFNLAMLTKQIWRMHIHPTSLLAKCFKAKYFPNCDVFKAQIGYNPSYAWRSLHNSIWILNKGCCWRIGNGAQVHINSDN</sequence>
<protein>
    <recommendedName>
        <fullName evidence="3">RNA-directed DNA polymerase</fullName>
    </recommendedName>
</protein>